<organism evidence="2 3">
    <name type="scientific">Zestosphaera tikiterensis</name>
    <dbReference type="NCBI Taxonomy" id="1973259"/>
    <lineage>
        <taxon>Archaea</taxon>
        <taxon>Thermoproteota</taxon>
        <taxon>Thermoprotei</taxon>
        <taxon>Desulfurococcales</taxon>
        <taxon>Desulfurococcaceae</taxon>
        <taxon>Zestosphaera</taxon>
    </lineage>
</organism>
<keyword evidence="1" id="KW-0175">Coiled coil</keyword>
<dbReference type="EMBL" id="NBVN01000004">
    <property type="protein sequence ID" value="PUA32354.1"/>
    <property type="molecule type" value="Genomic_DNA"/>
</dbReference>
<accession>A0A2R7Y4A9</accession>
<dbReference type="Proteomes" id="UP000244093">
    <property type="component" value="Unassembled WGS sequence"/>
</dbReference>
<evidence type="ECO:0000313" key="3">
    <source>
        <dbReference type="Proteomes" id="UP000244093"/>
    </source>
</evidence>
<reference evidence="2" key="2">
    <citation type="journal article" date="2018" name="Syst. Appl. Microbiol.">
        <title>A new symbiotic nanoarchaeote (Candidatus Nanoclepta minutus) and its host (Zestosphaera tikiterensis gen. nov., sp. nov.) from a New Zealand hot spring.</title>
        <authorList>
            <person name="St John E."/>
            <person name="Liu Y."/>
            <person name="Podar M."/>
            <person name="Stott M.B."/>
            <person name="Meneghin J."/>
            <person name="Chen Z."/>
            <person name="Lagutin K."/>
            <person name="Mitchell K."/>
            <person name="Reysenbach A.L."/>
        </authorList>
    </citation>
    <scope>NUCLEOTIDE SEQUENCE [LARGE SCALE GENOMIC DNA]</scope>
    <source>
        <strain evidence="2">NZ3</strain>
    </source>
</reference>
<proteinExistence type="predicted"/>
<dbReference type="AlphaFoldDB" id="A0A2R7Y4A9"/>
<sequence>MDEDTVEVTHEDLRKYLRSRIDELRRELRYLEELLAIVEGRKSKPEVEPKPTNIDVITFENSIVANVIMGEGYLKIVLTEAFPADHPLVTSFLVKILEERKEKGDIDYYRVGEKKGYIYDVEIRGRISNIVYKELETALTYIWRNLHGKSSSD</sequence>
<comment type="caution">
    <text evidence="2">The sequence shown here is derived from an EMBL/GenBank/DDBJ whole genome shotgun (WGS) entry which is preliminary data.</text>
</comment>
<evidence type="ECO:0000256" key="1">
    <source>
        <dbReference type="SAM" id="Coils"/>
    </source>
</evidence>
<name>A0A2R7Y4A9_9CREN</name>
<gene>
    <name evidence="2" type="ORF">B7O98_06760</name>
</gene>
<evidence type="ECO:0000313" key="2">
    <source>
        <dbReference type="EMBL" id="PUA32354.1"/>
    </source>
</evidence>
<protein>
    <submittedName>
        <fullName evidence="2">Uncharacterized protein</fullName>
    </submittedName>
</protein>
<reference evidence="2" key="1">
    <citation type="submission" date="2017-04" db="EMBL/GenBank/DDBJ databases">
        <authorList>
            <person name="Afonso C.L."/>
            <person name="Miller P.J."/>
            <person name="Scott M.A."/>
            <person name="Spackman E."/>
            <person name="Goraichik I."/>
            <person name="Dimitrov K.M."/>
            <person name="Suarez D.L."/>
            <person name="Swayne D.E."/>
        </authorList>
    </citation>
    <scope>NUCLEOTIDE SEQUENCE</scope>
    <source>
        <strain evidence="2">NZ3</strain>
    </source>
</reference>
<feature type="coiled-coil region" evidence="1">
    <location>
        <begin position="14"/>
        <end position="41"/>
    </location>
</feature>